<evidence type="ECO:0000256" key="2">
    <source>
        <dbReference type="SAM" id="Phobius"/>
    </source>
</evidence>
<feature type="region of interest" description="Disordered" evidence="1">
    <location>
        <begin position="218"/>
        <end position="257"/>
    </location>
</feature>
<evidence type="ECO:0000256" key="3">
    <source>
        <dbReference type="SAM" id="SignalP"/>
    </source>
</evidence>
<keyword evidence="2" id="KW-0472">Membrane</keyword>
<organism evidence="4 5">
    <name type="scientific">Bos mutus grunniens</name>
    <name type="common">Wild yak</name>
    <name type="synonym">Bos grunniens</name>
    <dbReference type="NCBI Taxonomy" id="30521"/>
    <lineage>
        <taxon>Eukaryota</taxon>
        <taxon>Metazoa</taxon>
        <taxon>Chordata</taxon>
        <taxon>Craniata</taxon>
        <taxon>Vertebrata</taxon>
        <taxon>Euteleostomi</taxon>
        <taxon>Mammalia</taxon>
        <taxon>Eutheria</taxon>
        <taxon>Laurasiatheria</taxon>
        <taxon>Artiodactyla</taxon>
        <taxon>Ruminantia</taxon>
        <taxon>Pecora</taxon>
        <taxon>Bovidae</taxon>
        <taxon>Bovinae</taxon>
        <taxon>Bos</taxon>
    </lineage>
</organism>
<feature type="compositionally biased region" description="Polar residues" evidence="1">
    <location>
        <begin position="218"/>
        <end position="237"/>
    </location>
</feature>
<name>A0A8B9XEK2_BOSMU</name>
<proteinExistence type="predicted"/>
<feature type="compositionally biased region" description="Polar residues" evidence="1">
    <location>
        <begin position="146"/>
        <end position="155"/>
    </location>
</feature>
<reference evidence="4" key="3">
    <citation type="submission" date="2025-09" db="UniProtKB">
        <authorList>
            <consortium name="Ensembl"/>
        </authorList>
    </citation>
    <scope>IDENTIFICATION</scope>
</reference>
<dbReference type="Proteomes" id="UP000694520">
    <property type="component" value="Chromosome X"/>
</dbReference>
<dbReference type="Ensembl" id="ENSBGRT00000024589.1">
    <property type="protein sequence ID" value="ENSBGRP00000021319.1"/>
    <property type="gene ID" value="ENSBGRG00000013390.1"/>
</dbReference>
<dbReference type="PANTHER" id="PTHR37340:SF1">
    <property type="entry name" value="GENE 7073-RELATED"/>
    <property type="match status" value="1"/>
</dbReference>
<dbReference type="PANTHER" id="PTHR37340">
    <property type="entry name" value="GENE 7073-RELATED"/>
    <property type="match status" value="1"/>
</dbReference>
<dbReference type="AlphaFoldDB" id="A0A8B9XEK2"/>
<keyword evidence="2" id="KW-1133">Transmembrane helix</keyword>
<dbReference type="GeneTree" id="ENSGT00390000004226"/>
<feature type="signal peptide" evidence="3">
    <location>
        <begin position="1"/>
        <end position="19"/>
    </location>
</feature>
<feature type="region of interest" description="Disordered" evidence="1">
    <location>
        <begin position="99"/>
        <end position="201"/>
    </location>
</feature>
<feature type="compositionally biased region" description="Basic residues" evidence="1">
    <location>
        <begin position="168"/>
        <end position="190"/>
    </location>
</feature>
<evidence type="ECO:0000313" key="4">
    <source>
        <dbReference type="Ensembl" id="ENSBGRP00000021319.1"/>
    </source>
</evidence>
<feature type="compositionally biased region" description="Polar residues" evidence="1">
    <location>
        <begin position="114"/>
        <end position="133"/>
    </location>
</feature>
<feature type="compositionally biased region" description="Basic residues" evidence="1">
    <location>
        <begin position="240"/>
        <end position="249"/>
    </location>
</feature>
<keyword evidence="3" id="KW-0732">Signal</keyword>
<evidence type="ECO:0000256" key="1">
    <source>
        <dbReference type="SAM" id="MobiDB-lite"/>
    </source>
</evidence>
<feature type="region of interest" description="Disordered" evidence="1">
    <location>
        <begin position="364"/>
        <end position="383"/>
    </location>
</feature>
<protein>
    <submittedName>
        <fullName evidence="4">Uncharacterized protein</fullName>
    </submittedName>
</protein>
<reference evidence="4" key="2">
    <citation type="submission" date="2025-08" db="UniProtKB">
        <authorList>
            <consortium name="Ensembl"/>
        </authorList>
    </citation>
    <scope>IDENTIFICATION</scope>
</reference>
<accession>A0A8B9XEK2</accession>
<keyword evidence="2" id="KW-0812">Transmembrane</keyword>
<dbReference type="InterPro" id="IPR038873">
    <property type="entry name" value="CXorf66"/>
</dbReference>
<reference evidence="4" key="1">
    <citation type="submission" date="2019-05" db="EMBL/GenBank/DDBJ databases">
        <authorList>
            <person name="Zhang S."/>
            <person name="Liu J."/>
        </authorList>
    </citation>
    <scope>NUCLEOTIDE SEQUENCE [LARGE SCALE GENOMIC DNA]</scope>
</reference>
<evidence type="ECO:0000313" key="5">
    <source>
        <dbReference type="Proteomes" id="UP000694520"/>
    </source>
</evidence>
<feature type="chain" id="PRO_5033997107" evidence="3">
    <location>
        <begin position="20"/>
        <end position="383"/>
    </location>
</feature>
<sequence length="383" mass="42988">MNLLIYVLLLSIWTNSCLYRNESNGSASAVSTHAESKQGRMQGIRQYLLIVLTVILIIGFVIRCYFFIQYICVGEESHRATMVKKEGITEASSTSSKISFTDSKSLTAGPGNPEKQSVLSSIDNSSQPSSRQKASVPLRAKKLVRPSSQKNPSKSSTHKRELGSLPQKKLHRTRSPKKAHRGAHAHKHIRSSQVSPSYPKKAITPTWPSSLQCLVKPTKTSPPYAKSQSVPEQSNVVKLTKLRRHRKPKSPASEGSAEILSRPQPVNFCQCYKEICLVCSASSEPFITHISERNMKHVLVPDFSHELKHSYKSFHKTEPKDNALYGNMNDSHFTCNSDDESDKEATIMCNIKCKETIYKTSQNNLRPHGKKKKRTTYVEEANF</sequence>
<keyword evidence="5" id="KW-1185">Reference proteome</keyword>
<feature type="transmembrane region" description="Helical" evidence="2">
    <location>
        <begin position="47"/>
        <end position="68"/>
    </location>
</feature>